<dbReference type="EMBL" id="JBBLYY010000064">
    <property type="protein sequence ID" value="MEK0172362.1"/>
    <property type="molecule type" value="Genomic_DNA"/>
</dbReference>
<dbReference type="RefSeq" id="WP_340196479.1">
    <property type="nucleotide sequence ID" value="NZ_JBBKAP010000035.1"/>
</dbReference>
<protein>
    <recommendedName>
        <fullName evidence="3">Apea-like HEPN domain-containing protein</fullName>
    </recommendedName>
</protein>
<evidence type="ECO:0000313" key="2">
    <source>
        <dbReference type="Proteomes" id="UP001370299"/>
    </source>
</evidence>
<accession>A0ABU8YCZ1</accession>
<name>A0ABU8YCZ1_9MICO</name>
<sequence length="384" mass="43139">MTDEYDPRVWITSATGKRTPVRHDQLTGVDEFVQSISANTELPPEMRFEGWQGADEAHPADEGRPAYRVVYKTLRTVPTKPVAVLSSNCRVTFANGRVSWGEPRFGRAMPWRRADRHLVPDWGRLYYEPPRYLREEDNNVVMEGHEEKTPPMNYVEVIYVLDDKANNGTHYSKLDAARSATAPLLASLDLTFGPRLLGLRITEEIGEVFDDWHWNRRLDGPTVALEAQAELRYYDGDAALAQFGAIFDANAARSQEDRARLRIAAQWYWRADEETDPVQGYIAHWLTIESLEMNGTSIRPVKQIVHGLVGGDFTVVAEGIGRLQGLRGNLVHGNTSDVLPAQLEAVKSVAAALLERRLLGLISPARRQALQDAVFFASTPTFSR</sequence>
<proteinExistence type="predicted"/>
<comment type="caution">
    <text evidence="1">The sequence shown here is derived from an EMBL/GenBank/DDBJ whole genome shotgun (WGS) entry which is preliminary data.</text>
</comment>
<evidence type="ECO:0008006" key="3">
    <source>
        <dbReference type="Google" id="ProtNLM"/>
    </source>
</evidence>
<keyword evidence="2" id="KW-1185">Reference proteome</keyword>
<organism evidence="1 2">
    <name type="scientific">Curtobacterium citreum</name>
    <dbReference type="NCBI Taxonomy" id="2036"/>
    <lineage>
        <taxon>Bacteria</taxon>
        <taxon>Bacillati</taxon>
        <taxon>Actinomycetota</taxon>
        <taxon>Actinomycetes</taxon>
        <taxon>Micrococcales</taxon>
        <taxon>Microbacteriaceae</taxon>
        <taxon>Curtobacterium</taxon>
    </lineage>
</organism>
<evidence type="ECO:0000313" key="1">
    <source>
        <dbReference type="EMBL" id="MEK0172362.1"/>
    </source>
</evidence>
<reference evidence="1 2" key="1">
    <citation type="submission" date="2024-03" db="EMBL/GenBank/DDBJ databases">
        <title>Whole genomes of four grape xylem sap localized bacterial endophytes.</title>
        <authorList>
            <person name="Kumar G."/>
            <person name="Savka M.A."/>
        </authorList>
    </citation>
    <scope>NUCLEOTIDE SEQUENCE [LARGE SCALE GENOMIC DNA]</scope>
    <source>
        <strain evidence="1 2">RIT_GXS8</strain>
    </source>
</reference>
<gene>
    <name evidence="1" type="ORF">WMN62_12865</name>
</gene>
<dbReference type="Proteomes" id="UP001370299">
    <property type="component" value="Unassembled WGS sequence"/>
</dbReference>